<dbReference type="Pfam" id="PF13466">
    <property type="entry name" value="STAS_2"/>
    <property type="match status" value="1"/>
</dbReference>
<dbReference type="PROSITE" id="PS50801">
    <property type="entry name" value="STAS"/>
    <property type="match status" value="1"/>
</dbReference>
<dbReference type="CDD" id="cd07043">
    <property type="entry name" value="STAS_anti-anti-sigma_factors"/>
    <property type="match status" value="1"/>
</dbReference>
<evidence type="ECO:0000259" key="1">
    <source>
        <dbReference type="PROSITE" id="PS50801"/>
    </source>
</evidence>
<evidence type="ECO:0000313" key="3">
    <source>
        <dbReference type="Proteomes" id="UP000644020"/>
    </source>
</evidence>
<evidence type="ECO:0000313" key="2">
    <source>
        <dbReference type="EMBL" id="GHA85541.1"/>
    </source>
</evidence>
<dbReference type="RefSeq" id="WP_189977644.1">
    <property type="nucleotide sequence ID" value="NZ_BMUL01000007.1"/>
</dbReference>
<name>A0A918T5J0_9ACTN</name>
<feature type="domain" description="STAS" evidence="1">
    <location>
        <begin position="9"/>
        <end position="120"/>
    </location>
</feature>
<accession>A0A918T5J0</accession>
<proteinExistence type="predicted"/>
<dbReference type="EMBL" id="BMUL01000007">
    <property type="protein sequence ID" value="GHA85541.1"/>
    <property type="molecule type" value="Genomic_DNA"/>
</dbReference>
<sequence>MQLIPRHDPHLAVRSAGGLTVAVLRGELDLVLVRHLRPELDALVRESAALALDVRPLGFCDATGLGLLAHCARGVRARGAHWQLVGDQTWFLRLVRLTDLGDLLRPEPALRALPAAPWASCSRAGADHPL</sequence>
<dbReference type="InterPro" id="IPR002645">
    <property type="entry name" value="STAS_dom"/>
</dbReference>
<organism evidence="2 3">
    <name type="scientific">Streptomyces termitum</name>
    <dbReference type="NCBI Taxonomy" id="67368"/>
    <lineage>
        <taxon>Bacteria</taxon>
        <taxon>Bacillati</taxon>
        <taxon>Actinomycetota</taxon>
        <taxon>Actinomycetes</taxon>
        <taxon>Kitasatosporales</taxon>
        <taxon>Streptomycetaceae</taxon>
        <taxon>Streptomyces</taxon>
    </lineage>
</organism>
<dbReference type="AlphaFoldDB" id="A0A918T5J0"/>
<dbReference type="SUPFAM" id="SSF52091">
    <property type="entry name" value="SpoIIaa-like"/>
    <property type="match status" value="1"/>
</dbReference>
<reference evidence="2" key="2">
    <citation type="submission" date="2020-09" db="EMBL/GenBank/DDBJ databases">
        <authorList>
            <person name="Sun Q."/>
            <person name="Ohkuma M."/>
        </authorList>
    </citation>
    <scope>NUCLEOTIDE SEQUENCE</scope>
    <source>
        <strain evidence="2">JCM 4518</strain>
    </source>
</reference>
<dbReference type="Proteomes" id="UP000644020">
    <property type="component" value="Unassembled WGS sequence"/>
</dbReference>
<dbReference type="Gene3D" id="3.30.750.24">
    <property type="entry name" value="STAS domain"/>
    <property type="match status" value="1"/>
</dbReference>
<keyword evidence="3" id="KW-1185">Reference proteome</keyword>
<dbReference type="InterPro" id="IPR036513">
    <property type="entry name" value="STAS_dom_sf"/>
</dbReference>
<gene>
    <name evidence="2" type="ORF">GCM10010305_31710</name>
</gene>
<comment type="caution">
    <text evidence="2">The sequence shown here is derived from an EMBL/GenBank/DDBJ whole genome shotgun (WGS) entry which is preliminary data.</text>
</comment>
<dbReference type="InterPro" id="IPR058548">
    <property type="entry name" value="MlaB-like_STAS"/>
</dbReference>
<reference evidence="2" key="1">
    <citation type="journal article" date="2014" name="Int. J. Syst. Evol. Microbiol.">
        <title>Complete genome sequence of Corynebacterium casei LMG S-19264T (=DSM 44701T), isolated from a smear-ripened cheese.</title>
        <authorList>
            <consortium name="US DOE Joint Genome Institute (JGI-PGF)"/>
            <person name="Walter F."/>
            <person name="Albersmeier A."/>
            <person name="Kalinowski J."/>
            <person name="Ruckert C."/>
        </authorList>
    </citation>
    <scope>NUCLEOTIDE SEQUENCE</scope>
    <source>
        <strain evidence="2">JCM 4518</strain>
    </source>
</reference>
<protein>
    <recommendedName>
        <fullName evidence="1">STAS domain-containing protein</fullName>
    </recommendedName>
</protein>